<evidence type="ECO:0000256" key="10">
    <source>
        <dbReference type="PIRSR" id="PIRSR602401-1"/>
    </source>
</evidence>
<feature type="chain" id="PRO_5029555837" description="Cytochrome P450" evidence="12">
    <location>
        <begin position="16"/>
        <end position="501"/>
    </location>
</feature>
<evidence type="ECO:0000313" key="13">
    <source>
        <dbReference type="EMBL" id="KAF6147126.1"/>
    </source>
</evidence>
<evidence type="ECO:0000256" key="7">
    <source>
        <dbReference type="ARBA" id="ARBA00023004"/>
    </source>
</evidence>
<dbReference type="EMBL" id="JACGCM010001948">
    <property type="protein sequence ID" value="KAF6147126.1"/>
    <property type="molecule type" value="Genomic_DNA"/>
</dbReference>
<keyword evidence="5 10" id="KW-0479">Metal-binding</keyword>
<evidence type="ECO:0000256" key="11">
    <source>
        <dbReference type="RuleBase" id="RU000461"/>
    </source>
</evidence>
<evidence type="ECO:0000256" key="1">
    <source>
        <dbReference type="ARBA" id="ARBA00001971"/>
    </source>
</evidence>
<dbReference type="OrthoDB" id="2789670at2759"/>
<dbReference type="FunFam" id="1.10.630.10:FF:000011">
    <property type="entry name" value="Cytochrome P450 83B1"/>
    <property type="match status" value="1"/>
</dbReference>
<dbReference type="Pfam" id="PF00067">
    <property type="entry name" value="p450"/>
    <property type="match status" value="1"/>
</dbReference>
<dbReference type="Gene3D" id="1.10.630.10">
    <property type="entry name" value="Cytochrome P450"/>
    <property type="match status" value="1"/>
</dbReference>
<dbReference type="PRINTS" id="PR00385">
    <property type="entry name" value="P450"/>
</dbReference>
<evidence type="ECO:0000256" key="3">
    <source>
        <dbReference type="ARBA" id="ARBA00010617"/>
    </source>
</evidence>
<evidence type="ECO:0000256" key="12">
    <source>
        <dbReference type="SAM" id="SignalP"/>
    </source>
</evidence>
<evidence type="ECO:0000256" key="4">
    <source>
        <dbReference type="ARBA" id="ARBA00022617"/>
    </source>
</evidence>
<keyword evidence="12" id="KW-0732">Signal</keyword>
<dbReference type="PANTHER" id="PTHR47943:SF9">
    <property type="entry name" value="CYTOCHROME P450"/>
    <property type="match status" value="1"/>
</dbReference>
<accession>A0A7J7LWU7</accession>
<dbReference type="PRINTS" id="PR00463">
    <property type="entry name" value="EP450I"/>
</dbReference>
<reference evidence="13 14" key="1">
    <citation type="journal article" date="2020" name="IScience">
        <title>Genome Sequencing of the Endangered Kingdonia uniflora (Circaeasteraceae, Ranunculales) Reveals Potential Mechanisms of Evolutionary Specialization.</title>
        <authorList>
            <person name="Sun Y."/>
            <person name="Deng T."/>
            <person name="Zhang A."/>
            <person name="Moore M.J."/>
            <person name="Landis J.B."/>
            <person name="Lin N."/>
            <person name="Zhang H."/>
            <person name="Zhang X."/>
            <person name="Huang J."/>
            <person name="Zhang X."/>
            <person name="Sun H."/>
            <person name="Wang H."/>
        </authorList>
    </citation>
    <scope>NUCLEOTIDE SEQUENCE [LARGE SCALE GENOMIC DNA]</scope>
    <source>
        <strain evidence="13">TB1705</strain>
        <tissue evidence="13">Leaf</tissue>
    </source>
</reference>
<dbReference type="GO" id="GO:0020037">
    <property type="term" value="F:heme binding"/>
    <property type="evidence" value="ECO:0007669"/>
    <property type="project" value="InterPro"/>
</dbReference>
<gene>
    <name evidence="13" type="ORF">GIB67_036845</name>
</gene>
<dbReference type="CDD" id="cd11072">
    <property type="entry name" value="CYP71-like"/>
    <property type="match status" value="1"/>
</dbReference>
<evidence type="ECO:0000256" key="8">
    <source>
        <dbReference type="ARBA" id="ARBA00023033"/>
    </source>
</evidence>
<keyword evidence="9" id="KW-0472">Membrane</keyword>
<evidence type="ECO:0008006" key="15">
    <source>
        <dbReference type="Google" id="ProtNLM"/>
    </source>
</evidence>
<dbReference type="GO" id="GO:0005506">
    <property type="term" value="F:iron ion binding"/>
    <property type="evidence" value="ECO:0007669"/>
    <property type="project" value="InterPro"/>
</dbReference>
<dbReference type="SUPFAM" id="SSF48264">
    <property type="entry name" value="Cytochrome P450"/>
    <property type="match status" value="1"/>
</dbReference>
<keyword evidence="14" id="KW-1185">Reference proteome</keyword>
<proteinExistence type="inferred from homology"/>
<dbReference type="AlphaFoldDB" id="A0A7J7LWU7"/>
<dbReference type="InterPro" id="IPR036396">
    <property type="entry name" value="Cyt_P450_sf"/>
</dbReference>
<dbReference type="InterPro" id="IPR002401">
    <property type="entry name" value="Cyt_P450_E_grp-I"/>
</dbReference>
<dbReference type="GO" id="GO:0016705">
    <property type="term" value="F:oxidoreductase activity, acting on paired donors, with incorporation or reduction of molecular oxygen"/>
    <property type="evidence" value="ECO:0007669"/>
    <property type="project" value="InterPro"/>
</dbReference>
<sequence length="501" mass="57071">MYLLLWLSLLFVSLARLWSSFGGKKKKNVYPLPPGPMGVPILGNLHMLGSLPHRSLHKFAKKYGPIMFIRLGLVPTVVVSSPEAAELFLKTHDYNFASRPPVQSAKYLHYGNKGLAFSQYGPYWRNIRKLCTLELLTNLKVEMFKPMRTDAMGGLVESVKIAAEARDVVDLSAMTQTVLGDMTYRMLFRRGDRVEIESTIQEALRLTGLFNLGDYIPYVGTLDPQGINRRLKNVSKVIDKYLEQIIDEHMRDAHEKRSRNDMDFVDVMLSLMHSKDTENQYGLDRPNIKAILLDMLEGGMDTSATAIEWGFSEVMKHPRVLKRVQEELRSVVGMDRMVDEADISKLEYLNMVVKESMRLHPVGPLLAPHESMEDLTINGYHIPKKSRIIINAWVIGRDPRVWSENAEEFYPERFIGTNIDVRGHDFKLLPFGSGRRSCPAIQLALTVVTIVLAQMLHCFDWELPNGMLPEDLDMNEKFGLAVSRANPLLATPTFRLSIHRM</sequence>
<protein>
    <recommendedName>
        <fullName evidence="15">Cytochrome P450</fullName>
    </recommendedName>
</protein>
<evidence type="ECO:0000256" key="5">
    <source>
        <dbReference type="ARBA" id="ARBA00022723"/>
    </source>
</evidence>
<dbReference type="InterPro" id="IPR017972">
    <property type="entry name" value="Cyt_P450_CS"/>
</dbReference>
<dbReference type="GO" id="GO:0044550">
    <property type="term" value="P:secondary metabolite biosynthetic process"/>
    <property type="evidence" value="ECO:0007669"/>
    <property type="project" value="UniProtKB-ARBA"/>
</dbReference>
<dbReference type="PROSITE" id="PS00086">
    <property type="entry name" value="CYTOCHROME_P450"/>
    <property type="match status" value="1"/>
</dbReference>
<dbReference type="PANTHER" id="PTHR47943">
    <property type="entry name" value="CYTOCHROME P450 93A3-LIKE"/>
    <property type="match status" value="1"/>
</dbReference>
<organism evidence="13 14">
    <name type="scientific">Kingdonia uniflora</name>
    <dbReference type="NCBI Taxonomy" id="39325"/>
    <lineage>
        <taxon>Eukaryota</taxon>
        <taxon>Viridiplantae</taxon>
        <taxon>Streptophyta</taxon>
        <taxon>Embryophyta</taxon>
        <taxon>Tracheophyta</taxon>
        <taxon>Spermatophyta</taxon>
        <taxon>Magnoliopsida</taxon>
        <taxon>Ranunculales</taxon>
        <taxon>Circaeasteraceae</taxon>
        <taxon>Kingdonia</taxon>
    </lineage>
</organism>
<dbReference type="Proteomes" id="UP000541444">
    <property type="component" value="Unassembled WGS sequence"/>
</dbReference>
<evidence type="ECO:0000256" key="2">
    <source>
        <dbReference type="ARBA" id="ARBA00004370"/>
    </source>
</evidence>
<comment type="caution">
    <text evidence="13">The sequence shown here is derived from an EMBL/GenBank/DDBJ whole genome shotgun (WGS) entry which is preliminary data.</text>
</comment>
<comment type="similarity">
    <text evidence="3 11">Belongs to the cytochrome P450 family.</text>
</comment>
<evidence type="ECO:0000256" key="9">
    <source>
        <dbReference type="ARBA" id="ARBA00023136"/>
    </source>
</evidence>
<keyword evidence="8 11" id="KW-0503">Monooxygenase</keyword>
<dbReference type="GO" id="GO:0016020">
    <property type="term" value="C:membrane"/>
    <property type="evidence" value="ECO:0007669"/>
    <property type="project" value="UniProtKB-SubCell"/>
</dbReference>
<keyword evidence="6 11" id="KW-0560">Oxidoreductase</keyword>
<evidence type="ECO:0000313" key="14">
    <source>
        <dbReference type="Proteomes" id="UP000541444"/>
    </source>
</evidence>
<comment type="cofactor">
    <cofactor evidence="1 10">
        <name>heme</name>
        <dbReference type="ChEBI" id="CHEBI:30413"/>
    </cofactor>
</comment>
<dbReference type="GO" id="GO:0004497">
    <property type="term" value="F:monooxygenase activity"/>
    <property type="evidence" value="ECO:0007669"/>
    <property type="project" value="UniProtKB-KW"/>
</dbReference>
<dbReference type="InterPro" id="IPR001128">
    <property type="entry name" value="Cyt_P450"/>
</dbReference>
<comment type="subcellular location">
    <subcellularLocation>
        <location evidence="2">Membrane</location>
    </subcellularLocation>
</comment>
<feature type="signal peptide" evidence="12">
    <location>
        <begin position="1"/>
        <end position="15"/>
    </location>
</feature>
<keyword evidence="4 10" id="KW-0349">Heme</keyword>
<feature type="binding site" description="axial binding residue" evidence="10">
    <location>
        <position position="438"/>
    </location>
    <ligand>
        <name>heme</name>
        <dbReference type="ChEBI" id="CHEBI:30413"/>
    </ligand>
    <ligandPart>
        <name>Fe</name>
        <dbReference type="ChEBI" id="CHEBI:18248"/>
    </ligandPart>
</feature>
<keyword evidence="7 10" id="KW-0408">Iron</keyword>
<name>A0A7J7LWU7_9MAGN</name>
<evidence type="ECO:0000256" key="6">
    <source>
        <dbReference type="ARBA" id="ARBA00023002"/>
    </source>
</evidence>